<dbReference type="Pfam" id="PF05521">
    <property type="entry name" value="Phage_HCP"/>
    <property type="match status" value="1"/>
</dbReference>
<protein>
    <recommendedName>
        <fullName evidence="3">Head-tail adaptor protein</fullName>
    </recommendedName>
</protein>
<evidence type="ECO:0000313" key="1">
    <source>
        <dbReference type="EMBL" id="EAD1186111.1"/>
    </source>
</evidence>
<dbReference type="Gene3D" id="2.40.10.270">
    <property type="entry name" value="Bacteriophage SPP1 head-tail adaptor protein"/>
    <property type="match status" value="1"/>
</dbReference>
<dbReference type="Proteomes" id="UP000403352">
    <property type="component" value="Unassembled WGS sequence"/>
</dbReference>
<name>A0A823DE88_LISMN</name>
<gene>
    <name evidence="1" type="ORF">QD52_13570</name>
</gene>
<dbReference type="InterPro" id="IPR008767">
    <property type="entry name" value="Phage_SPP1_head-tail_adaptor"/>
</dbReference>
<sequence length="114" mass="13172">MQSGCLQMELRLDSGRVTFNKKVTTKGNNGQPKILLQEVLSCWFSYKFQSLRERKDDIGNKLEDTTDIYIRQQQKEAILNNYVAEIGGTKYEIIAIAPDRTYKTYMAISLKEVK</sequence>
<evidence type="ECO:0000313" key="2">
    <source>
        <dbReference type="Proteomes" id="UP000403352"/>
    </source>
</evidence>
<organism evidence="1 2">
    <name type="scientific">Listeria monocytogenes</name>
    <dbReference type="NCBI Taxonomy" id="1639"/>
    <lineage>
        <taxon>Bacteria</taxon>
        <taxon>Bacillati</taxon>
        <taxon>Bacillota</taxon>
        <taxon>Bacilli</taxon>
        <taxon>Bacillales</taxon>
        <taxon>Listeriaceae</taxon>
        <taxon>Listeria</taxon>
    </lineage>
</organism>
<accession>A0A823DE88</accession>
<comment type="caution">
    <text evidence="1">The sequence shown here is derived from an EMBL/GenBank/DDBJ whole genome shotgun (WGS) entry which is preliminary data.</text>
</comment>
<reference evidence="1 2" key="1">
    <citation type="submission" date="2018-06" db="EMBL/GenBank/DDBJ databases">
        <authorList>
            <consortium name="GenomeTrakr: Next Generation Sequencing Network for Food Pathogen Tracability"/>
        </authorList>
    </citation>
    <scope>NUCLEOTIDE SEQUENCE [LARGE SCALE GENOMIC DNA]</scope>
    <source>
        <strain evidence="1 2">FDA00008584</strain>
    </source>
</reference>
<dbReference type="InterPro" id="IPR038666">
    <property type="entry name" value="SSP1_head-tail_sf"/>
</dbReference>
<proteinExistence type="predicted"/>
<evidence type="ECO:0008006" key="3">
    <source>
        <dbReference type="Google" id="ProtNLM"/>
    </source>
</evidence>
<dbReference type="AlphaFoldDB" id="A0A823DE88"/>
<dbReference type="EMBL" id="AAALRN010000007">
    <property type="protein sequence ID" value="EAD1186111.1"/>
    <property type="molecule type" value="Genomic_DNA"/>
</dbReference>
<dbReference type="NCBIfam" id="TIGR01563">
    <property type="entry name" value="gp16_SPP1"/>
    <property type="match status" value="1"/>
</dbReference>